<dbReference type="GO" id="GO:0016747">
    <property type="term" value="F:acyltransferase activity, transferring groups other than amino-acyl groups"/>
    <property type="evidence" value="ECO:0007669"/>
    <property type="project" value="InterPro"/>
</dbReference>
<feature type="domain" description="N-acetyltransferase" evidence="2">
    <location>
        <begin position="8"/>
        <end position="175"/>
    </location>
</feature>
<dbReference type="AlphaFoldDB" id="A0A0F7JTA0"/>
<dbReference type="InterPro" id="IPR050503">
    <property type="entry name" value="cAMP-dep_PK_reg_su-like"/>
</dbReference>
<dbReference type="OrthoDB" id="5241243at2"/>
<dbReference type="Proteomes" id="UP000034410">
    <property type="component" value="Chromosome"/>
</dbReference>
<sequence>MQDGVRFAITEEDNRASFRLRYQIYVKSMGRLKDKGDHEKEELRDEYDEFARAVIAIQNGEPIGTLRLFWGGDQPFPDSLIEAYSIAPFMGVLRQDQICIVERLMVTEDHRGSNVTLRMYREVMNFVLQHKAEIVLLDCEPHHLNSYLKLGFRPFTTPYTYPGIGLVIPMALIVGDFEHLKQIGSPFAMLTKPEDLAYCQSTEALTQIIDDKSNVHSLTVSNTGQFLNEIKSLSPEKQFAFNTTPSLFDFLEEEEIERLIQKSHIIACKKGNHIIEKDNSAKTMFILLSGHVAVEKNGQMIAMVSPGEVIGEIAFFLGVPRTASIIAATEDVKVLSLDEKGLSRLLKHEGQLANKVLMNLCRGLCSRILAGSESSDFRAN</sequence>
<dbReference type="PROSITE" id="PS50042">
    <property type="entry name" value="CNMP_BINDING_3"/>
    <property type="match status" value="1"/>
</dbReference>
<accession>A0A0F7JTA0</accession>
<evidence type="ECO:0000259" key="1">
    <source>
        <dbReference type="PROSITE" id="PS50042"/>
    </source>
</evidence>
<dbReference type="KEGG" id="seds:AAY24_04190"/>
<dbReference type="PROSITE" id="PS51186">
    <property type="entry name" value="GNAT"/>
    <property type="match status" value="1"/>
</dbReference>
<dbReference type="GO" id="GO:0034236">
    <property type="term" value="F:protein kinase A catalytic subunit binding"/>
    <property type="evidence" value="ECO:0007669"/>
    <property type="project" value="TreeGrafter"/>
</dbReference>
<evidence type="ECO:0000259" key="2">
    <source>
        <dbReference type="PROSITE" id="PS51186"/>
    </source>
</evidence>
<proteinExistence type="predicted"/>
<dbReference type="SMART" id="SM00100">
    <property type="entry name" value="cNMP"/>
    <property type="match status" value="1"/>
</dbReference>
<dbReference type="GO" id="GO:0005829">
    <property type="term" value="C:cytosol"/>
    <property type="evidence" value="ECO:0007669"/>
    <property type="project" value="TreeGrafter"/>
</dbReference>
<dbReference type="SUPFAM" id="SSF51206">
    <property type="entry name" value="cAMP-binding domain-like"/>
    <property type="match status" value="1"/>
</dbReference>
<dbReference type="PANTHER" id="PTHR11635:SF152">
    <property type="entry name" value="CAMP-DEPENDENT PROTEIN KINASE TYPE I REGULATORY SUBUNIT-RELATED"/>
    <property type="match status" value="1"/>
</dbReference>
<dbReference type="InterPro" id="IPR014710">
    <property type="entry name" value="RmlC-like_jellyroll"/>
</dbReference>
<evidence type="ECO:0000313" key="4">
    <source>
        <dbReference type="Proteomes" id="UP000034410"/>
    </source>
</evidence>
<keyword evidence="4" id="KW-1185">Reference proteome</keyword>
<dbReference type="InterPro" id="IPR000595">
    <property type="entry name" value="cNMP-bd_dom"/>
</dbReference>
<dbReference type="EMBL" id="CP011412">
    <property type="protein sequence ID" value="AKH19691.1"/>
    <property type="molecule type" value="Genomic_DNA"/>
</dbReference>
<organism evidence="3 4">
    <name type="scientific">Sedimenticola thiotaurini</name>
    <dbReference type="NCBI Taxonomy" id="1543721"/>
    <lineage>
        <taxon>Bacteria</taxon>
        <taxon>Pseudomonadati</taxon>
        <taxon>Pseudomonadota</taxon>
        <taxon>Gammaproteobacteria</taxon>
        <taxon>Chromatiales</taxon>
        <taxon>Sedimenticolaceae</taxon>
        <taxon>Sedimenticola</taxon>
    </lineage>
</organism>
<name>A0A0F7JTA0_9GAMM</name>
<gene>
    <name evidence="3" type="ORF">AAY24_04190</name>
</gene>
<evidence type="ECO:0000313" key="3">
    <source>
        <dbReference type="EMBL" id="AKH19691.1"/>
    </source>
</evidence>
<dbReference type="InterPro" id="IPR000182">
    <property type="entry name" value="GNAT_dom"/>
</dbReference>
<protein>
    <recommendedName>
        <fullName evidence="5">Cyclic nucleotide-binding domain-containing protein</fullName>
    </recommendedName>
</protein>
<dbReference type="GO" id="GO:0030552">
    <property type="term" value="F:cAMP binding"/>
    <property type="evidence" value="ECO:0007669"/>
    <property type="project" value="TreeGrafter"/>
</dbReference>
<dbReference type="GO" id="GO:0004862">
    <property type="term" value="F:cAMP-dependent protein kinase inhibitor activity"/>
    <property type="evidence" value="ECO:0007669"/>
    <property type="project" value="TreeGrafter"/>
</dbReference>
<evidence type="ECO:0008006" key="5">
    <source>
        <dbReference type="Google" id="ProtNLM"/>
    </source>
</evidence>
<dbReference type="InterPro" id="IPR018490">
    <property type="entry name" value="cNMP-bd_dom_sf"/>
</dbReference>
<dbReference type="InterPro" id="IPR054597">
    <property type="entry name" value="FeeM_cat"/>
</dbReference>
<dbReference type="GO" id="GO:0005952">
    <property type="term" value="C:cAMP-dependent protein kinase complex"/>
    <property type="evidence" value="ECO:0007669"/>
    <property type="project" value="InterPro"/>
</dbReference>
<dbReference type="CDD" id="cd00038">
    <property type="entry name" value="CAP_ED"/>
    <property type="match status" value="1"/>
</dbReference>
<dbReference type="SUPFAM" id="SSF55729">
    <property type="entry name" value="Acyl-CoA N-acyltransferases (Nat)"/>
    <property type="match status" value="1"/>
</dbReference>
<dbReference type="Gene3D" id="3.40.630.30">
    <property type="match status" value="1"/>
</dbReference>
<dbReference type="PATRIC" id="fig|1543721.4.peg.875"/>
<dbReference type="InterPro" id="IPR016181">
    <property type="entry name" value="Acyl_CoA_acyltransferase"/>
</dbReference>
<feature type="domain" description="Cyclic nucleotide-binding" evidence="1">
    <location>
        <begin position="247"/>
        <end position="363"/>
    </location>
</feature>
<dbReference type="Pfam" id="PF21926">
    <property type="entry name" value="FeeM"/>
    <property type="match status" value="1"/>
</dbReference>
<dbReference type="PANTHER" id="PTHR11635">
    <property type="entry name" value="CAMP-DEPENDENT PROTEIN KINASE REGULATORY CHAIN"/>
    <property type="match status" value="1"/>
</dbReference>
<reference evidence="3 4" key="1">
    <citation type="journal article" date="2015" name="Genome Announc.">
        <title>Complete Genome Sequence of Sedimenticola thiotaurini Strain SIP-G1, a Polyphosphate- and Polyhydroxyalkanoate-Accumulating Sulfur-Oxidizing Gammaproteobacterium Isolated from Salt Marsh Sediments.</title>
        <authorList>
            <person name="Flood B.E."/>
            <person name="Jones D.S."/>
            <person name="Bailey J.V."/>
        </authorList>
    </citation>
    <scope>NUCLEOTIDE SEQUENCE [LARGE SCALE GENOMIC DNA]</scope>
    <source>
        <strain evidence="3 4">SIP-G1</strain>
    </source>
</reference>
<dbReference type="Gene3D" id="2.60.120.10">
    <property type="entry name" value="Jelly Rolls"/>
    <property type="match status" value="1"/>
</dbReference>
<dbReference type="Pfam" id="PF00027">
    <property type="entry name" value="cNMP_binding"/>
    <property type="match status" value="1"/>
</dbReference>
<dbReference type="RefSeq" id="WP_046858627.1">
    <property type="nucleotide sequence ID" value="NZ_CP011412.1"/>
</dbReference>